<dbReference type="PANTHER" id="PTHR24264">
    <property type="entry name" value="TRYPSIN-RELATED"/>
    <property type="match status" value="1"/>
</dbReference>
<keyword evidence="8" id="KW-1185">Reference proteome</keyword>
<dbReference type="InterPro" id="IPR001254">
    <property type="entry name" value="Trypsin_dom"/>
</dbReference>
<dbReference type="InterPro" id="IPR009003">
    <property type="entry name" value="Peptidase_S1_PA"/>
</dbReference>
<dbReference type="InterPro" id="IPR050127">
    <property type="entry name" value="Serine_Proteases_S1"/>
</dbReference>
<dbReference type="STRING" id="105785.A0A2J7RJM7"/>
<evidence type="ECO:0000313" key="8">
    <source>
        <dbReference type="Proteomes" id="UP000235965"/>
    </source>
</evidence>
<reference evidence="7 8" key="1">
    <citation type="submission" date="2017-12" db="EMBL/GenBank/DDBJ databases">
        <title>Hemimetabolous genomes reveal molecular basis of termite eusociality.</title>
        <authorList>
            <person name="Harrison M.C."/>
            <person name="Jongepier E."/>
            <person name="Robertson H.M."/>
            <person name="Arning N."/>
            <person name="Bitard-Feildel T."/>
            <person name="Chao H."/>
            <person name="Childers C.P."/>
            <person name="Dinh H."/>
            <person name="Doddapaneni H."/>
            <person name="Dugan S."/>
            <person name="Gowin J."/>
            <person name="Greiner C."/>
            <person name="Han Y."/>
            <person name="Hu H."/>
            <person name="Hughes D.S.T."/>
            <person name="Huylmans A.-K."/>
            <person name="Kemena C."/>
            <person name="Kremer L.P.M."/>
            <person name="Lee S.L."/>
            <person name="Lopez-Ezquerra A."/>
            <person name="Mallet L."/>
            <person name="Monroy-Kuhn J.M."/>
            <person name="Moser A."/>
            <person name="Murali S.C."/>
            <person name="Muzny D.M."/>
            <person name="Otani S."/>
            <person name="Piulachs M.-D."/>
            <person name="Poelchau M."/>
            <person name="Qu J."/>
            <person name="Schaub F."/>
            <person name="Wada-Katsumata A."/>
            <person name="Worley K.C."/>
            <person name="Xie Q."/>
            <person name="Ylla G."/>
            <person name="Poulsen M."/>
            <person name="Gibbs R.A."/>
            <person name="Schal C."/>
            <person name="Richards S."/>
            <person name="Belles X."/>
            <person name="Korb J."/>
            <person name="Bornberg-Bauer E."/>
        </authorList>
    </citation>
    <scope>NUCLEOTIDE SEQUENCE [LARGE SCALE GENOMIC DNA]</scope>
    <source>
        <tissue evidence="7">Whole body</tissue>
    </source>
</reference>
<evidence type="ECO:0000256" key="3">
    <source>
        <dbReference type="ARBA" id="ARBA00022670"/>
    </source>
</evidence>
<organism evidence="7 8">
    <name type="scientific">Cryptotermes secundus</name>
    <dbReference type="NCBI Taxonomy" id="105785"/>
    <lineage>
        <taxon>Eukaryota</taxon>
        <taxon>Metazoa</taxon>
        <taxon>Ecdysozoa</taxon>
        <taxon>Arthropoda</taxon>
        <taxon>Hexapoda</taxon>
        <taxon>Insecta</taxon>
        <taxon>Pterygota</taxon>
        <taxon>Neoptera</taxon>
        <taxon>Polyneoptera</taxon>
        <taxon>Dictyoptera</taxon>
        <taxon>Blattodea</taxon>
        <taxon>Blattoidea</taxon>
        <taxon>Termitoidae</taxon>
        <taxon>Kalotermitidae</taxon>
        <taxon>Cryptotermitinae</taxon>
        <taxon>Cryptotermes</taxon>
    </lineage>
</organism>
<evidence type="ECO:0000256" key="4">
    <source>
        <dbReference type="ARBA" id="ARBA00022801"/>
    </source>
</evidence>
<evidence type="ECO:0000256" key="2">
    <source>
        <dbReference type="ARBA" id="ARBA00022525"/>
    </source>
</evidence>
<evidence type="ECO:0000256" key="1">
    <source>
        <dbReference type="ARBA" id="ARBA00004613"/>
    </source>
</evidence>
<keyword evidence="2" id="KW-0964">Secreted</keyword>
<gene>
    <name evidence="7" type="ORF">B7P43_G08500</name>
</gene>
<evidence type="ECO:0000256" key="5">
    <source>
        <dbReference type="ARBA" id="ARBA00022825"/>
    </source>
</evidence>
<keyword evidence="5" id="KW-0720">Serine protease</keyword>
<dbReference type="GO" id="GO:0005615">
    <property type="term" value="C:extracellular space"/>
    <property type="evidence" value="ECO:0007669"/>
    <property type="project" value="TreeGrafter"/>
</dbReference>
<dbReference type="AlphaFoldDB" id="A0A2J7RJM7"/>
<keyword evidence="3" id="KW-0645">Protease</keyword>
<dbReference type="InterPro" id="IPR043504">
    <property type="entry name" value="Peptidase_S1_PA_chymotrypsin"/>
</dbReference>
<dbReference type="EMBL" id="NEVH01002991">
    <property type="protein sequence ID" value="PNF41030.1"/>
    <property type="molecule type" value="Genomic_DNA"/>
</dbReference>
<dbReference type="GO" id="GO:0006508">
    <property type="term" value="P:proteolysis"/>
    <property type="evidence" value="ECO:0007669"/>
    <property type="project" value="UniProtKB-KW"/>
</dbReference>
<protein>
    <recommendedName>
        <fullName evidence="6">Peptidase S1 domain-containing protein</fullName>
    </recommendedName>
</protein>
<dbReference type="PANTHER" id="PTHR24264:SF65">
    <property type="entry name" value="SRCR DOMAIN-CONTAINING PROTEIN"/>
    <property type="match status" value="1"/>
</dbReference>
<dbReference type="SMART" id="SM00020">
    <property type="entry name" value="Tryp_SPc"/>
    <property type="match status" value="1"/>
</dbReference>
<name>A0A2J7RJM7_9NEOP</name>
<proteinExistence type="predicted"/>
<evidence type="ECO:0000313" key="7">
    <source>
        <dbReference type="EMBL" id="PNF41030.1"/>
    </source>
</evidence>
<keyword evidence="4" id="KW-0378">Hydrolase</keyword>
<feature type="domain" description="Peptidase S1" evidence="6">
    <location>
        <begin position="76"/>
        <end position="257"/>
    </location>
</feature>
<dbReference type="InParanoid" id="A0A2J7RJM7"/>
<dbReference type="GO" id="GO:0004252">
    <property type="term" value="F:serine-type endopeptidase activity"/>
    <property type="evidence" value="ECO:0007669"/>
    <property type="project" value="InterPro"/>
</dbReference>
<accession>A0A2J7RJM7</accession>
<dbReference type="CDD" id="cd00190">
    <property type="entry name" value="Tryp_SPc"/>
    <property type="match status" value="1"/>
</dbReference>
<dbReference type="PROSITE" id="PS50240">
    <property type="entry name" value="TRYPSIN_DOM"/>
    <property type="match status" value="1"/>
</dbReference>
<dbReference type="SUPFAM" id="SSF50494">
    <property type="entry name" value="Trypsin-like serine proteases"/>
    <property type="match status" value="1"/>
</dbReference>
<dbReference type="Gene3D" id="2.40.10.10">
    <property type="entry name" value="Trypsin-like serine proteases"/>
    <property type="match status" value="1"/>
</dbReference>
<dbReference type="Proteomes" id="UP000235965">
    <property type="component" value="Unassembled WGS sequence"/>
</dbReference>
<dbReference type="Pfam" id="PF00089">
    <property type="entry name" value="Trypsin"/>
    <property type="match status" value="1"/>
</dbReference>
<comment type="subcellular location">
    <subcellularLocation>
        <location evidence="1">Secreted</location>
    </subcellularLocation>
</comment>
<dbReference type="OrthoDB" id="546450at2759"/>
<evidence type="ECO:0000259" key="6">
    <source>
        <dbReference type="PROSITE" id="PS50240"/>
    </source>
</evidence>
<sequence length="260" mass="28770">MIADSSVGIVTGYGLDGRGSIQGLKNELRKPQKKRGCKQQEPRWRPAPSVFLGMFEEGTQPRAFSEPLGDYRFVWCYRRTDYANLVVRAGPVLRGILGTLRNVSLYVPYPGYDDQIMDYDIALVKLSEDIPFDSTIDSLDIGTEVPFDGNVATVSGWGATSSGAWLSSVLNERNVTILYFNDCKYLYEGIQNPVTERMFCAGSRDGGPCQGDPGDPLVYNEQLIGLMSWSFGCGDGKYPAVYTDVTKFRGWIADYAGLTI</sequence>
<comment type="caution">
    <text evidence="7">The sequence shown here is derived from an EMBL/GenBank/DDBJ whole genome shotgun (WGS) entry which is preliminary data.</text>
</comment>